<evidence type="ECO:0000256" key="1">
    <source>
        <dbReference type="SAM" id="MobiDB-lite"/>
    </source>
</evidence>
<feature type="compositionally biased region" description="Basic and acidic residues" evidence="1">
    <location>
        <begin position="1"/>
        <end position="10"/>
    </location>
</feature>
<proteinExistence type="predicted"/>
<feature type="region of interest" description="Disordered" evidence="1">
    <location>
        <begin position="1"/>
        <end position="32"/>
    </location>
</feature>
<gene>
    <name evidence="2" type="ORF">SLS63_005544</name>
</gene>
<name>A0ABR1PAA8_DIAER</name>
<keyword evidence="3" id="KW-1185">Reference proteome</keyword>
<comment type="caution">
    <text evidence="2">The sequence shown here is derived from an EMBL/GenBank/DDBJ whole genome shotgun (WGS) entry which is preliminary data.</text>
</comment>
<dbReference type="Proteomes" id="UP001430848">
    <property type="component" value="Unassembled WGS sequence"/>
</dbReference>
<dbReference type="EMBL" id="JAKNSF020000024">
    <property type="protein sequence ID" value="KAK7730874.1"/>
    <property type="molecule type" value="Genomic_DNA"/>
</dbReference>
<evidence type="ECO:0000313" key="3">
    <source>
        <dbReference type="Proteomes" id="UP001430848"/>
    </source>
</evidence>
<organism evidence="2 3">
    <name type="scientific">Diaporthe eres</name>
    <name type="common">Phomopsis oblonga</name>
    <dbReference type="NCBI Taxonomy" id="83184"/>
    <lineage>
        <taxon>Eukaryota</taxon>
        <taxon>Fungi</taxon>
        <taxon>Dikarya</taxon>
        <taxon>Ascomycota</taxon>
        <taxon>Pezizomycotina</taxon>
        <taxon>Sordariomycetes</taxon>
        <taxon>Sordariomycetidae</taxon>
        <taxon>Diaporthales</taxon>
        <taxon>Diaporthaceae</taxon>
        <taxon>Diaporthe</taxon>
        <taxon>Diaporthe eres species complex</taxon>
    </lineage>
</organism>
<accession>A0ABR1PAA8</accession>
<evidence type="ECO:0000313" key="2">
    <source>
        <dbReference type="EMBL" id="KAK7730874.1"/>
    </source>
</evidence>
<reference evidence="2 3" key="1">
    <citation type="submission" date="2024-02" db="EMBL/GenBank/DDBJ databases">
        <title>De novo assembly and annotation of 12 fungi associated with fruit tree decline syndrome in Ontario, Canada.</title>
        <authorList>
            <person name="Sulman M."/>
            <person name="Ellouze W."/>
            <person name="Ilyukhin E."/>
        </authorList>
    </citation>
    <scope>NUCLEOTIDE SEQUENCE [LARGE SCALE GENOMIC DNA]</scope>
    <source>
        <strain evidence="2 3">M169</strain>
    </source>
</reference>
<feature type="region of interest" description="Disordered" evidence="1">
    <location>
        <begin position="58"/>
        <end position="92"/>
    </location>
</feature>
<feature type="region of interest" description="Disordered" evidence="1">
    <location>
        <begin position="166"/>
        <end position="204"/>
    </location>
</feature>
<sequence>MQVLIADKHWRPQCRPSSPDTPTPQPNHLSVIQTPGHEIADPQGTQILSVFRTSLNSTSLDQGDSSPPARIPAARGSLVGPPGLAGPSSSKVKSYPIQDLDRLVAQHFRATQSGPLSLSGRHLSLIYLLVASLIAAPHSKAVVIIDIDARFDITRVTQCAPHQAVPVPAGTDAAEDNGHTMGQQKNANQASQSGTGAQRVTPPARQVTAEDLKHVHVYRPARGSPAHIREVLSAAEHHMIYSRHASIAREWWGSIIIGGGSPAVLGPEVASVTTGWRGWLRVDREEVRGFGLGMSIEEALLDRERRQRAVNDAGWAANCVWGGFTFDG</sequence>
<protein>
    <submittedName>
        <fullName evidence="2">Uncharacterized protein</fullName>
    </submittedName>
</protein>
<feature type="compositionally biased region" description="Polar residues" evidence="1">
    <location>
        <begin position="180"/>
        <end position="198"/>
    </location>
</feature>